<evidence type="ECO:0000256" key="12">
    <source>
        <dbReference type="ARBA" id="ARBA00023277"/>
    </source>
</evidence>
<dbReference type="Proteomes" id="UP000585474">
    <property type="component" value="Unassembled WGS sequence"/>
</dbReference>
<keyword evidence="4 14" id="KW-0328">Glycosyltransferase</keyword>
<name>A0A7J0GMZ2_9ERIC</name>
<keyword evidence="12" id="KW-0119">Carbohydrate metabolism</keyword>
<keyword evidence="8" id="KW-1133">Transmembrane helix</keyword>
<sequence>MGIKKLGESRMEKLKSKIFSGPRMKLWMMIRATTSVLLWTCLVQFMALTEIWGPRILKGWPSCISHGSAPAARFQDIFDVDHFIKSLRREVRILKQLPPKLKRRVELGRIHNMPPISWSDISYYHKQILPLIKKYKVVHLNRTDARLANNDQPLEIQKLRCRVNFRALRFTSQIEELGGRVIWLLGKNGPFLVLHLRYEMDMLAFSGCTQGCNSEEVEELTRMRYAYPWWKEKPIYIAAGEIYGGERRMASLAAGYAKLVRKETLLEPLDLRFFQNYSLISDGSLGLSRFPGE</sequence>
<evidence type="ECO:0000313" key="14">
    <source>
        <dbReference type="EMBL" id="GFZ12179.1"/>
    </source>
</evidence>
<evidence type="ECO:0000256" key="1">
    <source>
        <dbReference type="ARBA" id="ARBA00004606"/>
    </source>
</evidence>
<dbReference type="Pfam" id="PF10250">
    <property type="entry name" value="O-FucT"/>
    <property type="match status" value="1"/>
</dbReference>
<proteinExistence type="inferred from homology"/>
<evidence type="ECO:0000256" key="5">
    <source>
        <dbReference type="ARBA" id="ARBA00022679"/>
    </source>
</evidence>
<dbReference type="OrthoDB" id="1874781at2759"/>
<dbReference type="PANTHER" id="PTHR31741">
    <property type="entry name" value="OS02G0726500 PROTEIN-RELATED"/>
    <property type="match status" value="1"/>
</dbReference>
<evidence type="ECO:0000313" key="15">
    <source>
        <dbReference type="Proteomes" id="UP000585474"/>
    </source>
</evidence>
<evidence type="ECO:0000256" key="9">
    <source>
        <dbReference type="ARBA" id="ARBA00023136"/>
    </source>
</evidence>
<evidence type="ECO:0000256" key="11">
    <source>
        <dbReference type="ARBA" id="ARBA00023253"/>
    </source>
</evidence>
<evidence type="ECO:0000256" key="13">
    <source>
        <dbReference type="ARBA" id="ARBA00030350"/>
    </source>
</evidence>
<accession>A0A7J0GMZ2</accession>
<dbReference type="GO" id="GO:0016020">
    <property type="term" value="C:membrane"/>
    <property type="evidence" value="ECO:0007669"/>
    <property type="project" value="UniProtKB-SubCell"/>
</dbReference>
<gene>
    <name evidence="14" type="ORF">Acr_23g0005640</name>
</gene>
<evidence type="ECO:0000256" key="6">
    <source>
        <dbReference type="ARBA" id="ARBA00022692"/>
    </source>
</evidence>
<dbReference type="AlphaFoldDB" id="A0A7J0GMZ2"/>
<dbReference type="EMBL" id="BJWL01000023">
    <property type="protein sequence ID" value="GFZ12179.1"/>
    <property type="molecule type" value="Genomic_DNA"/>
</dbReference>
<keyword evidence="5 14" id="KW-0808">Transferase</keyword>
<keyword evidence="11" id="KW-0294">Fucose metabolism</keyword>
<comment type="pathway">
    <text evidence="2">Glycan metabolism.</text>
</comment>
<evidence type="ECO:0000256" key="3">
    <source>
        <dbReference type="ARBA" id="ARBA00007737"/>
    </source>
</evidence>
<evidence type="ECO:0000256" key="7">
    <source>
        <dbReference type="ARBA" id="ARBA00022968"/>
    </source>
</evidence>
<keyword evidence="15" id="KW-1185">Reference proteome</keyword>
<keyword evidence="9" id="KW-0472">Membrane</keyword>
<keyword evidence="6" id="KW-0812">Transmembrane</keyword>
<protein>
    <recommendedName>
        <fullName evidence="13">O-fucosyltransferase family protein</fullName>
    </recommendedName>
</protein>
<dbReference type="GO" id="GO:0006004">
    <property type="term" value="P:fucose metabolic process"/>
    <property type="evidence" value="ECO:0007669"/>
    <property type="project" value="UniProtKB-KW"/>
</dbReference>
<keyword evidence="7" id="KW-0735">Signal-anchor</keyword>
<dbReference type="InterPro" id="IPR019378">
    <property type="entry name" value="GDP-Fuc_O-FucTrfase"/>
</dbReference>
<organism evidence="14 15">
    <name type="scientific">Actinidia rufa</name>
    <dbReference type="NCBI Taxonomy" id="165716"/>
    <lineage>
        <taxon>Eukaryota</taxon>
        <taxon>Viridiplantae</taxon>
        <taxon>Streptophyta</taxon>
        <taxon>Embryophyta</taxon>
        <taxon>Tracheophyta</taxon>
        <taxon>Spermatophyta</taxon>
        <taxon>Magnoliopsida</taxon>
        <taxon>eudicotyledons</taxon>
        <taxon>Gunneridae</taxon>
        <taxon>Pentapetalae</taxon>
        <taxon>asterids</taxon>
        <taxon>Ericales</taxon>
        <taxon>Actinidiaceae</taxon>
        <taxon>Actinidia</taxon>
    </lineage>
</organism>
<evidence type="ECO:0000256" key="2">
    <source>
        <dbReference type="ARBA" id="ARBA00004881"/>
    </source>
</evidence>
<comment type="subcellular location">
    <subcellularLocation>
        <location evidence="1">Membrane</location>
        <topology evidence="1">Single-pass type II membrane protein</topology>
    </subcellularLocation>
</comment>
<evidence type="ECO:0000256" key="8">
    <source>
        <dbReference type="ARBA" id="ARBA00022989"/>
    </source>
</evidence>
<dbReference type="GO" id="GO:0005737">
    <property type="term" value="C:cytoplasm"/>
    <property type="evidence" value="ECO:0007669"/>
    <property type="project" value="TreeGrafter"/>
</dbReference>
<reference evidence="14 15" key="1">
    <citation type="submission" date="2019-07" db="EMBL/GenBank/DDBJ databases">
        <title>De Novo Assembly of kiwifruit Actinidia rufa.</title>
        <authorList>
            <person name="Sugita-Konishi S."/>
            <person name="Sato K."/>
            <person name="Mori E."/>
            <person name="Abe Y."/>
            <person name="Kisaki G."/>
            <person name="Hamano K."/>
            <person name="Suezawa K."/>
            <person name="Otani M."/>
            <person name="Fukuda T."/>
            <person name="Manabe T."/>
            <person name="Gomi K."/>
            <person name="Tabuchi M."/>
            <person name="Akimitsu K."/>
            <person name="Kataoka I."/>
        </authorList>
    </citation>
    <scope>NUCLEOTIDE SEQUENCE [LARGE SCALE GENOMIC DNA]</scope>
    <source>
        <strain evidence="15">cv. Fuchu</strain>
    </source>
</reference>
<dbReference type="PANTHER" id="PTHR31741:SF3">
    <property type="entry name" value="O-FUCOSYLTRANSFERASE FAMILY PROTEIN"/>
    <property type="match status" value="1"/>
</dbReference>
<keyword evidence="10" id="KW-0325">Glycoprotein</keyword>
<dbReference type="GO" id="GO:0016757">
    <property type="term" value="F:glycosyltransferase activity"/>
    <property type="evidence" value="ECO:0007669"/>
    <property type="project" value="UniProtKB-KW"/>
</dbReference>
<evidence type="ECO:0000256" key="4">
    <source>
        <dbReference type="ARBA" id="ARBA00022676"/>
    </source>
</evidence>
<comment type="caution">
    <text evidence="14">The sequence shown here is derived from an EMBL/GenBank/DDBJ whole genome shotgun (WGS) entry which is preliminary data.</text>
</comment>
<comment type="similarity">
    <text evidence="3">Belongs to the glycosyltransferase GT106 family.</text>
</comment>
<evidence type="ECO:0000256" key="10">
    <source>
        <dbReference type="ARBA" id="ARBA00023180"/>
    </source>
</evidence>